<dbReference type="RefSeq" id="WP_089866170.1">
    <property type="nucleotide sequence ID" value="NZ_FNGL01000012.1"/>
</dbReference>
<evidence type="ECO:0000313" key="5">
    <source>
        <dbReference type="Proteomes" id="UP000250223"/>
    </source>
</evidence>
<dbReference type="EC" id="1.18.6.1" evidence="3"/>
<reference evidence="1 6" key="3">
    <citation type="submission" date="2020-05" db="EMBL/GenBank/DDBJ databases">
        <title>Draft genome sequence of Clostridium cochlearium strain AGROS13 isolated from a sheep dairy farm in New Zealand.</title>
        <authorList>
            <person name="Gupta T.B."/>
            <person name="Jauregui R."/>
            <person name="Risson A.N."/>
            <person name="Brightwell G."/>
            <person name="Maclean P."/>
        </authorList>
    </citation>
    <scope>NUCLEOTIDE SEQUENCE [LARGE SCALE GENOMIC DNA]</scope>
    <source>
        <strain evidence="1 6">AGROS13</strain>
    </source>
</reference>
<dbReference type="EMBL" id="JABFIF010000001">
    <property type="protein sequence ID" value="NOH14818.1"/>
    <property type="molecule type" value="Genomic_DNA"/>
</dbReference>
<dbReference type="EMBL" id="UAWC01000001">
    <property type="protein sequence ID" value="SQB33243.1"/>
    <property type="molecule type" value="Genomic_DNA"/>
</dbReference>
<dbReference type="AlphaFoldDB" id="A0A240A0L8"/>
<dbReference type="GeneID" id="70577135"/>
<dbReference type="Proteomes" id="UP000198811">
    <property type="component" value="Unassembled WGS sequence"/>
</dbReference>
<evidence type="ECO:0000313" key="3">
    <source>
        <dbReference type="EMBL" id="SQB33243.1"/>
    </source>
</evidence>
<name>A0A240A0L8_CLOCO</name>
<dbReference type="EMBL" id="FNGL01000012">
    <property type="protein sequence ID" value="SDL20622.1"/>
    <property type="molecule type" value="Genomic_DNA"/>
</dbReference>
<proteinExistence type="predicted"/>
<dbReference type="Proteomes" id="UP000528432">
    <property type="component" value="Unassembled WGS sequence"/>
</dbReference>
<dbReference type="Proteomes" id="UP000250223">
    <property type="component" value="Unassembled WGS sequence"/>
</dbReference>
<dbReference type="Gene3D" id="3.40.50.1980">
    <property type="entry name" value="Nitrogenase molybdenum iron protein domain"/>
    <property type="match status" value="1"/>
</dbReference>
<dbReference type="STRING" id="1494.SAMN05216497_11218"/>
<dbReference type="GO" id="GO:0016163">
    <property type="term" value="F:nitrogenase activity"/>
    <property type="evidence" value="ECO:0007669"/>
    <property type="project" value="UniProtKB-EC"/>
</dbReference>
<accession>A0A240A0L8</accession>
<protein>
    <submittedName>
        <fullName evidence="3">Nitrogenase iron-molybdenum cofactor biosynthesis protein</fullName>
        <ecNumber evidence="3">1.18.6.1</ecNumber>
    </submittedName>
</protein>
<gene>
    <name evidence="1" type="ORF">HMJ28_00170</name>
    <name evidence="3" type="ORF">NCTC13028_00235</name>
    <name evidence="2" type="ORF">SAMN05216497_11218</name>
</gene>
<evidence type="ECO:0000313" key="6">
    <source>
        <dbReference type="Proteomes" id="UP000528432"/>
    </source>
</evidence>
<evidence type="ECO:0000313" key="4">
    <source>
        <dbReference type="Proteomes" id="UP000198811"/>
    </source>
</evidence>
<reference evidence="2 4" key="1">
    <citation type="submission" date="2016-10" db="EMBL/GenBank/DDBJ databases">
        <authorList>
            <person name="Varghese N."/>
            <person name="Submissions S."/>
        </authorList>
    </citation>
    <scope>NUCLEOTIDE SEQUENCE [LARGE SCALE GENOMIC DNA]</scope>
    <source>
        <strain evidence="2 4">NLAE-zl-C224</strain>
    </source>
</reference>
<sequence length="150" mass="17571">MNVIKKHMLHKAIKKFDYGDLVNLPLSLQDTCVLAIGPKSCIRIFYFQAKKKNYNNKLYMLPVSEIQLISAEHLKLFEQAVEEIFNRSNYKNLIVLIMCSDIILGNNFESVIRYLEKKHNKNIKLFKRGPLVDNMMCPKERMISIVDSLY</sequence>
<keyword evidence="3" id="KW-0560">Oxidoreductase</keyword>
<evidence type="ECO:0000313" key="2">
    <source>
        <dbReference type="EMBL" id="SDL20622.1"/>
    </source>
</evidence>
<keyword evidence="4" id="KW-1185">Reference proteome</keyword>
<reference evidence="3 5" key="2">
    <citation type="submission" date="2018-06" db="EMBL/GenBank/DDBJ databases">
        <authorList>
            <consortium name="Pathogen Informatics"/>
            <person name="Doyle S."/>
        </authorList>
    </citation>
    <scope>NUCLEOTIDE SEQUENCE [LARGE SCALE GENOMIC DNA]</scope>
    <source>
        <strain evidence="3 5">NCTC13028</strain>
    </source>
</reference>
<evidence type="ECO:0000313" key="1">
    <source>
        <dbReference type="EMBL" id="NOH14818.1"/>
    </source>
</evidence>
<organism evidence="3 5">
    <name type="scientific">Clostridium cochlearium</name>
    <dbReference type="NCBI Taxonomy" id="1494"/>
    <lineage>
        <taxon>Bacteria</taxon>
        <taxon>Bacillati</taxon>
        <taxon>Bacillota</taxon>
        <taxon>Clostridia</taxon>
        <taxon>Eubacteriales</taxon>
        <taxon>Clostridiaceae</taxon>
        <taxon>Clostridium</taxon>
    </lineage>
</organism>
<dbReference type="OrthoDB" id="4959at2"/>